<feature type="region of interest" description="Disordered" evidence="1">
    <location>
        <begin position="353"/>
        <end position="375"/>
    </location>
</feature>
<keyword evidence="2" id="KW-1133">Transmembrane helix</keyword>
<name>A0ABR2ZPG9_9AGAR</name>
<keyword evidence="2" id="KW-0472">Membrane</keyword>
<evidence type="ECO:0000313" key="4">
    <source>
        <dbReference type="Proteomes" id="UP001437256"/>
    </source>
</evidence>
<accession>A0ABR2ZPG9</accession>
<feature type="transmembrane region" description="Helical" evidence="2">
    <location>
        <begin position="252"/>
        <end position="271"/>
    </location>
</feature>
<evidence type="ECO:0000313" key="3">
    <source>
        <dbReference type="EMBL" id="KAL0062971.1"/>
    </source>
</evidence>
<comment type="caution">
    <text evidence="3">The sequence shown here is derived from an EMBL/GenBank/DDBJ whole genome shotgun (WGS) entry which is preliminary data.</text>
</comment>
<gene>
    <name evidence="3" type="ORF">AAF712_010102</name>
</gene>
<keyword evidence="2" id="KW-0812">Transmembrane</keyword>
<protein>
    <submittedName>
        <fullName evidence="3">Uncharacterized protein</fullName>
    </submittedName>
</protein>
<feature type="transmembrane region" description="Helical" evidence="2">
    <location>
        <begin position="172"/>
        <end position="191"/>
    </location>
</feature>
<sequence length="375" mass="42286">MPPWTRIVSRSEHISAHLPALRDQWKNPDDILSILMIIGGDIVQSALSQLASSHPRPFTPVAFSFGWVAYSFSAILSAVGSRRLVPNPDFQCRLIEVESGYARDVNSWVVSRLVRDYKSRHNQRAGLEVTFFDTSDKATGVPDRDWVYYLGVLVILLQMGIAAIPGALDGNWLVMIVTCGGNLLAQLQAALPQWRRELWDARPIKPGKREVVCLTKGNGSPYVMVIRSEGRHGQLRMADLAGGWETAQSSKLTVYATLTLTLLWFVNLLTMQGVEDGHWYLLAIGAMGMLQNVIAAGARRKPAALGLHLKQRSTFHRRKVFEALVEAEKVERYVGLALMDVFFPAGLRENEERWRKETREKYRIEKKESSKEEEQ</sequence>
<dbReference type="Proteomes" id="UP001437256">
    <property type="component" value="Unassembled WGS sequence"/>
</dbReference>
<feature type="transmembrane region" description="Helical" evidence="2">
    <location>
        <begin position="31"/>
        <end position="52"/>
    </location>
</feature>
<feature type="transmembrane region" description="Helical" evidence="2">
    <location>
        <begin position="58"/>
        <end position="79"/>
    </location>
</feature>
<keyword evidence="4" id="KW-1185">Reference proteome</keyword>
<dbReference type="EMBL" id="JBBXMP010000090">
    <property type="protein sequence ID" value="KAL0062971.1"/>
    <property type="molecule type" value="Genomic_DNA"/>
</dbReference>
<organism evidence="3 4">
    <name type="scientific">Marasmius tenuissimus</name>
    <dbReference type="NCBI Taxonomy" id="585030"/>
    <lineage>
        <taxon>Eukaryota</taxon>
        <taxon>Fungi</taxon>
        <taxon>Dikarya</taxon>
        <taxon>Basidiomycota</taxon>
        <taxon>Agaricomycotina</taxon>
        <taxon>Agaricomycetes</taxon>
        <taxon>Agaricomycetidae</taxon>
        <taxon>Agaricales</taxon>
        <taxon>Marasmiineae</taxon>
        <taxon>Marasmiaceae</taxon>
        <taxon>Marasmius</taxon>
    </lineage>
</organism>
<feature type="transmembrane region" description="Helical" evidence="2">
    <location>
        <begin position="277"/>
        <end position="298"/>
    </location>
</feature>
<evidence type="ECO:0000256" key="1">
    <source>
        <dbReference type="SAM" id="MobiDB-lite"/>
    </source>
</evidence>
<evidence type="ECO:0000256" key="2">
    <source>
        <dbReference type="SAM" id="Phobius"/>
    </source>
</evidence>
<reference evidence="3 4" key="1">
    <citation type="submission" date="2024-05" db="EMBL/GenBank/DDBJ databases">
        <title>A draft genome resource for the thread blight pathogen Marasmius tenuissimus strain MS-2.</title>
        <authorList>
            <person name="Yulfo-Soto G.E."/>
            <person name="Baruah I.K."/>
            <person name="Amoako-Attah I."/>
            <person name="Bukari Y."/>
            <person name="Meinhardt L.W."/>
            <person name="Bailey B.A."/>
            <person name="Cohen S.P."/>
        </authorList>
    </citation>
    <scope>NUCLEOTIDE SEQUENCE [LARGE SCALE GENOMIC DNA]</scope>
    <source>
        <strain evidence="3 4">MS-2</strain>
    </source>
</reference>
<feature type="transmembrane region" description="Helical" evidence="2">
    <location>
        <begin position="146"/>
        <end position="166"/>
    </location>
</feature>
<proteinExistence type="predicted"/>